<evidence type="ECO:0000313" key="3">
    <source>
        <dbReference type="Proteomes" id="UP000516437"/>
    </source>
</evidence>
<accession>A0A6A1VLF8</accession>
<dbReference type="OrthoDB" id="1569016at2759"/>
<dbReference type="AlphaFoldDB" id="A0A6A1VLF8"/>
<evidence type="ECO:0000313" key="2">
    <source>
        <dbReference type="EMBL" id="KAB1213425.1"/>
    </source>
</evidence>
<comment type="caution">
    <text evidence="2">The sequence shown here is derived from an EMBL/GenBank/DDBJ whole genome shotgun (WGS) entry which is preliminary data.</text>
</comment>
<sequence length="536" mass="61181">MNSTIESTYCVYLFFKLKDAILVQMSLPKKNNSQNFPEPMEGITGREIQPYVPNPIESSHDGHLDLQASKLLEKLQKMVSKSTAALRTQSSDANTRDGTTDGAIDAVPISYKVPDDCDATRLAMNMYKEHVTQETKQRTPTTLVKEMTISFQLPEDCHIDVAENTYYFHENARRTFRSTVEVAKFMLYEAYPEKPVKAESKGGLKKDYLKSEHRGRSVLKRKCSSPIIGSSTGKSEKKMHFSYESKEEKKSPKSKEKMCFSTDLPESKQKTCPKSKEKMCFSTDLPESKQKTYPKSKEKMWFSTNLRESKQKTYPKSKGKMCYKSKDKLHFSSNVSHESKEKLYYSSDIRAGKMHAKTVEKLLADAYKNLLNSGNRSFQYCDNEPTDSTRFSSESEKDVTTGETIEEFLDSAHKNLLNFFNEEETHVSKENKTRMVEEELPNEENQTSTVTQFTAASTVAANPMQEYAKLEEQQIIMNDDNHIDEVLKGPADITPPFCSLSSFIDQSDLINHIAEVSDYEFENFFANYRPDDDGGI</sequence>
<name>A0A6A1VLF8_9ROSI</name>
<reference evidence="2 3" key="1">
    <citation type="journal article" date="2019" name="Plant Biotechnol. J.">
        <title>The red bayberry genome and genetic basis of sex determination.</title>
        <authorList>
            <person name="Jia H.M."/>
            <person name="Jia H.J."/>
            <person name="Cai Q.L."/>
            <person name="Wang Y."/>
            <person name="Zhao H.B."/>
            <person name="Yang W.F."/>
            <person name="Wang G.Y."/>
            <person name="Li Y.H."/>
            <person name="Zhan D.L."/>
            <person name="Shen Y.T."/>
            <person name="Niu Q.F."/>
            <person name="Chang L."/>
            <person name="Qiu J."/>
            <person name="Zhao L."/>
            <person name="Xie H.B."/>
            <person name="Fu W.Y."/>
            <person name="Jin J."/>
            <person name="Li X.W."/>
            <person name="Jiao Y."/>
            <person name="Zhou C.C."/>
            <person name="Tu T."/>
            <person name="Chai C.Y."/>
            <person name="Gao J.L."/>
            <person name="Fan L.J."/>
            <person name="van de Weg E."/>
            <person name="Wang J.Y."/>
            <person name="Gao Z.S."/>
        </authorList>
    </citation>
    <scope>NUCLEOTIDE SEQUENCE [LARGE SCALE GENOMIC DNA]</scope>
    <source>
        <tissue evidence="2">Leaves</tissue>
    </source>
</reference>
<protein>
    <submittedName>
        <fullName evidence="2">Uncharacterized protein</fullName>
    </submittedName>
</protein>
<feature type="region of interest" description="Disordered" evidence="1">
    <location>
        <begin position="217"/>
        <end position="249"/>
    </location>
</feature>
<evidence type="ECO:0000256" key="1">
    <source>
        <dbReference type="SAM" id="MobiDB-lite"/>
    </source>
</evidence>
<organism evidence="2 3">
    <name type="scientific">Morella rubra</name>
    <name type="common">Chinese bayberry</name>
    <dbReference type="NCBI Taxonomy" id="262757"/>
    <lineage>
        <taxon>Eukaryota</taxon>
        <taxon>Viridiplantae</taxon>
        <taxon>Streptophyta</taxon>
        <taxon>Embryophyta</taxon>
        <taxon>Tracheophyta</taxon>
        <taxon>Spermatophyta</taxon>
        <taxon>Magnoliopsida</taxon>
        <taxon>eudicotyledons</taxon>
        <taxon>Gunneridae</taxon>
        <taxon>Pentapetalae</taxon>
        <taxon>rosids</taxon>
        <taxon>fabids</taxon>
        <taxon>Fagales</taxon>
        <taxon>Myricaceae</taxon>
        <taxon>Morella</taxon>
    </lineage>
</organism>
<dbReference type="Proteomes" id="UP000516437">
    <property type="component" value="Chromosome 5"/>
</dbReference>
<proteinExistence type="predicted"/>
<feature type="compositionally biased region" description="Basic and acidic residues" evidence="1">
    <location>
        <begin position="234"/>
        <end position="249"/>
    </location>
</feature>
<gene>
    <name evidence="2" type="ORF">CJ030_MR5G003505</name>
</gene>
<dbReference type="EMBL" id="RXIC02000023">
    <property type="protein sequence ID" value="KAB1213425.1"/>
    <property type="molecule type" value="Genomic_DNA"/>
</dbReference>
<keyword evidence="3" id="KW-1185">Reference proteome</keyword>